<keyword evidence="9" id="KW-1185">Reference proteome</keyword>
<evidence type="ECO:0000313" key="10">
    <source>
        <dbReference type="RefSeq" id="XP_034243052.1"/>
    </source>
</evidence>
<dbReference type="GO" id="GO:0005886">
    <property type="term" value="C:plasma membrane"/>
    <property type="evidence" value="ECO:0007669"/>
    <property type="project" value="UniProtKB-SubCell"/>
</dbReference>
<evidence type="ECO:0000256" key="6">
    <source>
        <dbReference type="ARBA" id="ARBA00023170"/>
    </source>
</evidence>
<evidence type="ECO:0000256" key="4">
    <source>
        <dbReference type="ARBA" id="ARBA00022989"/>
    </source>
</evidence>
<evidence type="ECO:0000256" key="1">
    <source>
        <dbReference type="ARBA" id="ARBA00004651"/>
    </source>
</evidence>
<keyword evidence="4 8" id="KW-1133">Transmembrane helix</keyword>
<dbReference type="InterPro" id="IPR052192">
    <property type="entry name" value="Insect_Ionotropic_Sensory_Rcpt"/>
</dbReference>
<dbReference type="Gene3D" id="1.10.287.70">
    <property type="match status" value="1"/>
</dbReference>
<feature type="transmembrane region" description="Helical" evidence="8">
    <location>
        <begin position="248"/>
        <end position="266"/>
    </location>
</feature>
<protein>
    <submittedName>
        <fullName evidence="10">Uncharacterized protein LOC117646300</fullName>
    </submittedName>
</protein>
<evidence type="ECO:0000256" key="3">
    <source>
        <dbReference type="ARBA" id="ARBA00022692"/>
    </source>
</evidence>
<keyword evidence="6" id="KW-0675">Receptor</keyword>
<feature type="transmembrane region" description="Helical" evidence="8">
    <location>
        <begin position="208"/>
        <end position="228"/>
    </location>
</feature>
<dbReference type="AlphaFoldDB" id="A0A6P8Z816"/>
<dbReference type="GeneID" id="117646300"/>
<dbReference type="SUPFAM" id="SSF53850">
    <property type="entry name" value="Periplasmic binding protein-like II"/>
    <property type="match status" value="1"/>
</dbReference>
<keyword evidence="7" id="KW-0325">Glycoprotein</keyword>
<dbReference type="InParanoid" id="A0A6P8Z816"/>
<evidence type="ECO:0000256" key="2">
    <source>
        <dbReference type="ARBA" id="ARBA00022475"/>
    </source>
</evidence>
<dbReference type="PANTHER" id="PTHR42643:SF24">
    <property type="entry name" value="IONOTROPIC RECEPTOR 60A"/>
    <property type="match status" value="1"/>
</dbReference>
<evidence type="ECO:0000313" key="9">
    <source>
        <dbReference type="Proteomes" id="UP000515158"/>
    </source>
</evidence>
<dbReference type="KEGG" id="tpal:117646300"/>
<evidence type="ECO:0000256" key="5">
    <source>
        <dbReference type="ARBA" id="ARBA00023136"/>
    </source>
</evidence>
<dbReference type="RefSeq" id="XP_034243052.1">
    <property type="nucleotide sequence ID" value="XM_034387161.1"/>
</dbReference>
<keyword evidence="5 8" id="KW-0472">Membrane</keyword>
<proteinExistence type="predicted"/>
<name>A0A6P8Z816_THRPL</name>
<organism evidence="10">
    <name type="scientific">Thrips palmi</name>
    <name type="common">Melon thrips</name>
    <dbReference type="NCBI Taxonomy" id="161013"/>
    <lineage>
        <taxon>Eukaryota</taxon>
        <taxon>Metazoa</taxon>
        <taxon>Ecdysozoa</taxon>
        <taxon>Arthropoda</taxon>
        <taxon>Hexapoda</taxon>
        <taxon>Insecta</taxon>
        <taxon>Pterygota</taxon>
        <taxon>Neoptera</taxon>
        <taxon>Paraneoptera</taxon>
        <taxon>Thysanoptera</taxon>
        <taxon>Terebrantia</taxon>
        <taxon>Thripoidea</taxon>
        <taxon>Thripidae</taxon>
        <taxon>Thrips</taxon>
    </lineage>
</organism>
<dbReference type="OrthoDB" id="7773435at2759"/>
<feature type="transmembrane region" description="Helical" evidence="8">
    <location>
        <begin position="300"/>
        <end position="320"/>
    </location>
</feature>
<sequence length="732" mass="80075">MDKASWTRRAATIQAEVQEHSTFVLMAVHGAAEFHRLKFLTFSIEIKILVWISGEAGATPPEVTDDLLSDECFLEGRVAMTGPDGTTRVFGRPLDCFHHDDVELDLWRPLPDGGGSWQRGGRGLFKPLCGTWRRPSPQQPLQIVVTSDQAKGGSVGELVMHILATMLGKHPELVAKARFQDGLLSILRDTTDCRLDLYIAMFSLQRRISSGLSVFPWGMTSIVVVVPADMGNHPGLLHELSDEFTDGLWCATGVTMLVVAALLLCLRRGRRTPKAALDAVLEVVTPLLGQFMPPGMQETLASKILSSNWVLVTVVIAAAYQGQLLSDLTVLTPHHEIDTVAKLADSKLPVLLPRGIFASELPAELRAQARNYFGNTTALLQMVAEQRTAATLLDPGELGLLMPWLRTPRKLFAFLAPMPRLTTFFASMKGSPYVEPLRDALSRLRASGLVLYWLQVAVEKYVRSLKLLDSERTESQDPQDDQPLVDTYYLRYLAKASTRPAQPIDTRHVLPAFVLLGVAETGSVTKLRDIFEAAAHYHHFQAVCLPHAGVAALPVARSRLLPGPLGNLQRGDIDVALAPYILTNERLRLLRPTTVVLQGPAPSAASCAYSLARCVWAAWLLLVLNINVGIKGMLSAESSVQVKPPGPTLEEVSSNQHLVVGLPSPLYLNLVSDVLNVPAHRTVVCGEEEGQVDCERVFAEDDHFAVVKETVLPTGIKALQLFQVLAVAVLLL</sequence>
<accession>A0A6P8Z816</accession>
<keyword evidence="2" id="KW-1003">Cell membrane</keyword>
<dbReference type="PANTHER" id="PTHR42643">
    <property type="entry name" value="IONOTROPIC RECEPTOR 20A-RELATED"/>
    <property type="match status" value="1"/>
</dbReference>
<reference evidence="10" key="1">
    <citation type="submission" date="2025-08" db="UniProtKB">
        <authorList>
            <consortium name="RefSeq"/>
        </authorList>
    </citation>
    <scope>IDENTIFICATION</scope>
    <source>
        <tissue evidence="10">Total insect</tissue>
    </source>
</reference>
<comment type="subcellular location">
    <subcellularLocation>
        <location evidence="1">Cell membrane</location>
        <topology evidence="1">Multi-pass membrane protein</topology>
    </subcellularLocation>
</comment>
<evidence type="ECO:0000256" key="7">
    <source>
        <dbReference type="ARBA" id="ARBA00023180"/>
    </source>
</evidence>
<gene>
    <name evidence="10" type="primary">LOC117646300</name>
</gene>
<keyword evidence="3 8" id="KW-0812">Transmembrane</keyword>
<evidence type="ECO:0000256" key="8">
    <source>
        <dbReference type="SAM" id="Phobius"/>
    </source>
</evidence>
<dbReference type="Proteomes" id="UP000515158">
    <property type="component" value="Unplaced"/>
</dbReference>